<protein>
    <recommendedName>
        <fullName evidence="2">Phage tail protein</fullName>
    </recommendedName>
</protein>
<name>A0AB74UBX7_9GAMM</name>
<dbReference type="RefSeq" id="WP_353980932.1">
    <property type="nucleotide sequence ID" value="NZ_CP159578.1"/>
</dbReference>
<gene>
    <name evidence="1" type="ORF">ABV408_02635</name>
</gene>
<dbReference type="EMBL" id="CP159578">
    <property type="protein sequence ID" value="XCJ80083.1"/>
    <property type="molecule type" value="Genomic_DNA"/>
</dbReference>
<evidence type="ECO:0008006" key="2">
    <source>
        <dbReference type="Google" id="ProtNLM"/>
    </source>
</evidence>
<reference evidence="1" key="1">
    <citation type="submission" date="2024-06" db="EMBL/GenBank/DDBJ databases">
        <title>Complete genome of Salinicola endophyticus HNIBRBA4755.</title>
        <authorList>
            <person name="Shin S.Y."/>
            <person name="Kang H."/>
            <person name="Song J."/>
        </authorList>
    </citation>
    <scope>NUCLEOTIDE SEQUENCE</scope>
    <source>
        <strain evidence="1">HNIBRBA4755</strain>
    </source>
</reference>
<accession>A0AB74UBX7</accession>
<proteinExistence type="predicted"/>
<evidence type="ECO:0000313" key="1">
    <source>
        <dbReference type="EMBL" id="XCJ80083.1"/>
    </source>
</evidence>
<dbReference type="AlphaFoldDB" id="A0AB74UBX7"/>
<organism evidence="1">
    <name type="scientific">Salinicola endophyticus</name>
    <dbReference type="NCBI Taxonomy" id="1949083"/>
    <lineage>
        <taxon>Bacteria</taxon>
        <taxon>Pseudomonadati</taxon>
        <taxon>Pseudomonadota</taxon>
        <taxon>Gammaproteobacteria</taxon>
        <taxon>Oceanospirillales</taxon>
        <taxon>Halomonadaceae</taxon>
        <taxon>Salinicola</taxon>
    </lineage>
</organism>
<sequence length="367" mass="38898">MATVTFPEELGGDGLTVTDDANPDTGLAAGGHRLRFVPALSNSVAMARTATDQAAAAKQSETAAAASQSAAKTSETRAAGSASAASSSKTAAANSATAAANSAASVDASQIMHKRGSGLANEVGTAATRDVGTADGELMEVGIWGLGGTAPDIADEFGRDFDTWIRENKIGTIANQWSNGPLGDGNYTGLLINLSRVYMNLIYQKFIGVSDLYIYERIGDISKQEWGQWSRCFNTGSISDDRSDFLFKHYENANGSVIKFGDGTAIARKSFFVLTEDAGTIGSNRIKQAVWTLPLRAVSSDSVTPSIVFADGTDYGGKEIKYEDMCYLRAYPSGNGSTVVAQVGDLQKRDLSDYTPRVHLTATYNWR</sequence>